<dbReference type="Pfam" id="PF01197">
    <property type="entry name" value="Ribosomal_L31"/>
    <property type="match status" value="1"/>
</dbReference>
<keyword evidence="4 7" id="KW-0689">Ribosomal protein</keyword>
<name>A0A1F6WPC2_9BACT</name>
<evidence type="ECO:0000256" key="5">
    <source>
        <dbReference type="ARBA" id="ARBA00023274"/>
    </source>
</evidence>
<dbReference type="AlphaFoldDB" id="A0A1F6WPC2"/>
<gene>
    <name evidence="7" type="primary">rpmE</name>
    <name evidence="8" type="ORF">A2997_02045</name>
</gene>
<proteinExistence type="inferred from homology"/>
<dbReference type="GO" id="GO:0006412">
    <property type="term" value="P:translation"/>
    <property type="evidence" value="ECO:0007669"/>
    <property type="project" value="UniProtKB-UniRule"/>
</dbReference>
<evidence type="ECO:0000256" key="7">
    <source>
        <dbReference type="HAMAP-Rule" id="MF_00501"/>
    </source>
</evidence>
<dbReference type="GO" id="GO:0005840">
    <property type="term" value="C:ribosome"/>
    <property type="evidence" value="ECO:0007669"/>
    <property type="project" value="UniProtKB-KW"/>
</dbReference>
<dbReference type="PRINTS" id="PR01249">
    <property type="entry name" value="RIBOSOMALL31"/>
</dbReference>
<keyword evidence="3 7" id="KW-0694">RNA-binding</keyword>
<dbReference type="InterPro" id="IPR034704">
    <property type="entry name" value="Ribosomal_bL28/bL31-like_sf"/>
</dbReference>
<keyword evidence="5 7" id="KW-0687">Ribonucleoprotein</keyword>
<evidence type="ECO:0000256" key="3">
    <source>
        <dbReference type="ARBA" id="ARBA00022884"/>
    </source>
</evidence>
<dbReference type="NCBIfam" id="NF000612">
    <property type="entry name" value="PRK00019.1"/>
    <property type="match status" value="1"/>
</dbReference>
<dbReference type="GO" id="GO:0019843">
    <property type="term" value="F:rRNA binding"/>
    <property type="evidence" value="ECO:0007669"/>
    <property type="project" value="UniProtKB-KW"/>
</dbReference>
<evidence type="ECO:0000313" key="9">
    <source>
        <dbReference type="Proteomes" id="UP000179448"/>
    </source>
</evidence>
<dbReference type="NCBIfam" id="TIGR00105">
    <property type="entry name" value="L31"/>
    <property type="match status" value="1"/>
</dbReference>
<evidence type="ECO:0000313" key="8">
    <source>
        <dbReference type="EMBL" id="OGI83723.1"/>
    </source>
</evidence>
<organism evidence="8 9">
    <name type="scientific">Candidatus Nomurabacteria bacterium RIFCSPLOWO2_01_FULL_36_10b</name>
    <dbReference type="NCBI Taxonomy" id="1801766"/>
    <lineage>
        <taxon>Bacteria</taxon>
        <taxon>Candidatus Nomuraibacteriota</taxon>
    </lineage>
</organism>
<evidence type="ECO:0000256" key="4">
    <source>
        <dbReference type="ARBA" id="ARBA00022980"/>
    </source>
</evidence>
<reference evidence="8 9" key="1">
    <citation type="journal article" date="2016" name="Nat. Commun.">
        <title>Thousands of microbial genomes shed light on interconnected biogeochemical processes in an aquifer system.</title>
        <authorList>
            <person name="Anantharaman K."/>
            <person name="Brown C.T."/>
            <person name="Hug L.A."/>
            <person name="Sharon I."/>
            <person name="Castelle C.J."/>
            <person name="Probst A.J."/>
            <person name="Thomas B.C."/>
            <person name="Singh A."/>
            <person name="Wilkins M.J."/>
            <person name="Karaoz U."/>
            <person name="Brodie E.L."/>
            <person name="Williams K.H."/>
            <person name="Hubbard S.S."/>
            <person name="Banfield J.F."/>
        </authorList>
    </citation>
    <scope>NUCLEOTIDE SEQUENCE [LARGE SCALE GENOMIC DNA]</scope>
</reference>
<dbReference type="EMBL" id="MFUQ01000013">
    <property type="protein sequence ID" value="OGI83723.1"/>
    <property type="molecule type" value="Genomic_DNA"/>
</dbReference>
<comment type="caution">
    <text evidence="8">The sequence shown here is derived from an EMBL/GenBank/DDBJ whole genome shotgun (WGS) entry which is preliminary data.</text>
</comment>
<comment type="function">
    <text evidence="7">Binds the 23S rRNA.</text>
</comment>
<comment type="caution">
    <text evidence="7">Lacks conserved residue(s) required for the propagation of feature annotation.</text>
</comment>
<dbReference type="PANTHER" id="PTHR33280:SF1">
    <property type="entry name" value="LARGE RIBOSOMAL SUBUNIT PROTEIN BL31C"/>
    <property type="match status" value="1"/>
</dbReference>
<evidence type="ECO:0000256" key="6">
    <source>
        <dbReference type="ARBA" id="ARBA00035687"/>
    </source>
</evidence>
<accession>A0A1F6WPC2</accession>
<dbReference type="Proteomes" id="UP000179448">
    <property type="component" value="Unassembled WGS sequence"/>
</dbReference>
<comment type="similarity">
    <text evidence="1 7">Belongs to the bacterial ribosomal protein bL31 family. Type A subfamily.</text>
</comment>
<dbReference type="InterPro" id="IPR027491">
    <property type="entry name" value="Ribosomal_bL31_A"/>
</dbReference>
<comment type="subunit">
    <text evidence="7">Part of the 50S ribosomal subunit.</text>
</comment>
<dbReference type="PANTHER" id="PTHR33280">
    <property type="entry name" value="50S RIBOSOMAL PROTEIN L31, CHLOROPLASTIC"/>
    <property type="match status" value="1"/>
</dbReference>
<evidence type="ECO:0000256" key="2">
    <source>
        <dbReference type="ARBA" id="ARBA00022730"/>
    </source>
</evidence>
<dbReference type="GO" id="GO:1990904">
    <property type="term" value="C:ribonucleoprotein complex"/>
    <property type="evidence" value="ECO:0007669"/>
    <property type="project" value="UniProtKB-KW"/>
</dbReference>
<dbReference type="InterPro" id="IPR002150">
    <property type="entry name" value="Ribosomal_bL31"/>
</dbReference>
<dbReference type="PROSITE" id="PS01143">
    <property type="entry name" value="RIBOSOMAL_L31"/>
    <property type="match status" value="1"/>
</dbReference>
<dbReference type="STRING" id="1801766.A2997_02045"/>
<keyword evidence="2 7" id="KW-0699">rRNA-binding</keyword>
<dbReference type="Gene3D" id="4.10.830.30">
    <property type="entry name" value="Ribosomal protein L31"/>
    <property type="match status" value="1"/>
</dbReference>
<evidence type="ECO:0000256" key="1">
    <source>
        <dbReference type="ARBA" id="ARBA00009296"/>
    </source>
</evidence>
<dbReference type="HAMAP" id="MF_00501">
    <property type="entry name" value="Ribosomal_bL31_1"/>
    <property type="match status" value="1"/>
</dbReference>
<dbReference type="SUPFAM" id="SSF143800">
    <property type="entry name" value="L28p-like"/>
    <property type="match status" value="1"/>
</dbReference>
<dbReference type="InterPro" id="IPR042105">
    <property type="entry name" value="Ribosomal_bL31_sf"/>
</dbReference>
<protein>
    <recommendedName>
        <fullName evidence="6 7">Large ribosomal subunit protein bL31</fullName>
    </recommendedName>
</protein>
<sequence>MKKDIHPTSYITAKATCNGCGANFDVLSTKEKFDVEVCSSCHPFFTGDQRIMDTAGRAERFRTRQEKAKVSKVPKKKK</sequence>
<dbReference type="GO" id="GO:0003735">
    <property type="term" value="F:structural constituent of ribosome"/>
    <property type="evidence" value="ECO:0007669"/>
    <property type="project" value="InterPro"/>
</dbReference>